<evidence type="ECO:0000256" key="6">
    <source>
        <dbReference type="ARBA" id="ARBA00023136"/>
    </source>
</evidence>
<gene>
    <name evidence="13" type="ORF">ACFOEI_13950</name>
</gene>
<keyword evidence="5 10" id="KW-1133">Transmembrane helix</keyword>
<dbReference type="SUPFAM" id="SSF58104">
    <property type="entry name" value="Methyl-accepting chemotaxis protein (MCP) signaling domain"/>
    <property type="match status" value="1"/>
</dbReference>
<feature type="transmembrane region" description="Helical" evidence="10">
    <location>
        <begin position="181"/>
        <end position="207"/>
    </location>
</feature>
<dbReference type="PANTHER" id="PTHR43531">
    <property type="entry name" value="PROTEIN ICFG"/>
    <property type="match status" value="1"/>
</dbReference>
<dbReference type="CDD" id="cd11386">
    <property type="entry name" value="MCP_signal"/>
    <property type="match status" value="1"/>
</dbReference>
<evidence type="ECO:0000256" key="5">
    <source>
        <dbReference type="ARBA" id="ARBA00022989"/>
    </source>
</evidence>
<dbReference type="InterPro" id="IPR033480">
    <property type="entry name" value="sCache_2"/>
</dbReference>
<protein>
    <submittedName>
        <fullName evidence="13">Methyl-accepting chemotaxis protein</fullName>
    </submittedName>
</protein>
<dbReference type="InterPro" id="IPR004089">
    <property type="entry name" value="MCPsignal_dom"/>
</dbReference>
<evidence type="ECO:0000256" key="2">
    <source>
        <dbReference type="ARBA" id="ARBA00022475"/>
    </source>
</evidence>
<dbReference type="PANTHER" id="PTHR43531:SF14">
    <property type="entry name" value="METHYL-ACCEPTING CHEMOTAXIS PROTEIN I-RELATED"/>
    <property type="match status" value="1"/>
</dbReference>
<dbReference type="Pfam" id="PF00015">
    <property type="entry name" value="MCPsignal"/>
    <property type="match status" value="1"/>
</dbReference>
<comment type="similarity">
    <text evidence="8">Belongs to the methyl-accepting chemotaxis (MCP) protein family.</text>
</comment>
<name>A0ABV7M5K2_9GAMM</name>
<evidence type="ECO:0000256" key="7">
    <source>
        <dbReference type="ARBA" id="ARBA00023224"/>
    </source>
</evidence>
<proteinExistence type="inferred from homology"/>
<dbReference type="SMART" id="SM00283">
    <property type="entry name" value="MA"/>
    <property type="match status" value="1"/>
</dbReference>
<comment type="subcellular location">
    <subcellularLocation>
        <location evidence="1">Cell membrane</location>
        <topology evidence="1">Multi-pass membrane protein</topology>
    </subcellularLocation>
</comment>
<dbReference type="EMBL" id="JBHRUH010000031">
    <property type="protein sequence ID" value="MFC3293154.1"/>
    <property type="molecule type" value="Genomic_DNA"/>
</dbReference>
<sequence length="533" mass="58069">MQHWTMNRKLWAILVLMWVGMMLIVGWSAFDKRETLLEERKRSLQLFITSAHNMVEDFVGRAESGELTVEEAKQRATERLATLSFGDGGYIFVFDSQQDIVYHPRREPGSDMTSFQDDNGKYLYRELTQVAQAEGGGFVDYMSRNTEGNTEEPKLSYVLRIPEWDWQMATGVYLKDVQAAFWSSLFGLGLILLAVGATLSTAMFFIIRDVLKSLGGDPRHARDVVQQIASGDLTRPLQLKSGDSSSLLAAIEGMRQRLSSSLAQVRQAAEQINSGSSRIAAGNQDLSARTEQQAASIEETASSMEELTQTVRQNADNAHQASTIADETSSTARQGGTMMGEVVTTMRGISESTQRVNEVISVIDSIAFQTNILALNASVEAARAGEQGRGFAVVAGEVRTLASRSAEAAREIRTMIQASNEQVEAGATLVDQTGNTIHDVVTSVARMSELMREIASASQEQSAGIEQVGQAVGQMDQVTQQNASLVQEASVTSSSLEAQAHQLEEIVAWFKLADVSQQKASSAPKALAYESAD</sequence>
<accession>A0ABV7M5K2</accession>
<feature type="transmembrane region" description="Helical" evidence="10">
    <location>
        <begin position="12"/>
        <end position="30"/>
    </location>
</feature>
<dbReference type="InterPro" id="IPR004090">
    <property type="entry name" value="Chemotax_Me-accpt_rcpt"/>
</dbReference>
<keyword evidence="7 9" id="KW-0807">Transducer</keyword>
<feature type="domain" description="HAMP" evidence="12">
    <location>
        <begin position="219"/>
        <end position="263"/>
    </location>
</feature>
<keyword evidence="2" id="KW-1003">Cell membrane</keyword>
<dbReference type="InterPro" id="IPR003660">
    <property type="entry name" value="HAMP_dom"/>
</dbReference>
<evidence type="ECO:0000256" key="8">
    <source>
        <dbReference type="ARBA" id="ARBA00029447"/>
    </source>
</evidence>
<reference evidence="14" key="1">
    <citation type="journal article" date="2019" name="Int. J. Syst. Evol. Microbiol.">
        <title>The Global Catalogue of Microorganisms (GCM) 10K type strain sequencing project: providing services to taxonomists for standard genome sequencing and annotation.</title>
        <authorList>
            <consortium name="The Broad Institute Genomics Platform"/>
            <consortium name="The Broad Institute Genome Sequencing Center for Infectious Disease"/>
            <person name="Wu L."/>
            <person name="Ma J."/>
        </authorList>
    </citation>
    <scope>NUCLEOTIDE SEQUENCE [LARGE SCALE GENOMIC DNA]</scope>
    <source>
        <strain evidence="14">KCTC 12847</strain>
    </source>
</reference>
<dbReference type="Pfam" id="PF17200">
    <property type="entry name" value="sCache_2"/>
    <property type="match status" value="1"/>
</dbReference>
<dbReference type="SMART" id="SM01049">
    <property type="entry name" value="Cache_2"/>
    <property type="match status" value="1"/>
</dbReference>
<dbReference type="RefSeq" id="WP_026300445.1">
    <property type="nucleotide sequence ID" value="NZ_BMXD01000001.1"/>
</dbReference>
<dbReference type="PRINTS" id="PR00260">
    <property type="entry name" value="CHEMTRNSDUCR"/>
</dbReference>
<evidence type="ECO:0000313" key="14">
    <source>
        <dbReference type="Proteomes" id="UP001595640"/>
    </source>
</evidence>
<dbReference type="Gene3D" id="3.30.450.20">
    <property type="entry name" value="PAS domain"/>
    <property type="match status" value="1"/>
</dbReference>
<dbReference type="PROSITE" id="PS50111">
    <property type="entry name" value="CHEMOTAXIS_TRANSDUC_2"/>
    <property type="match status" value="1"/>
</dbReference>
<dbReference type="InterPro" id="IPR051310">
    <property type="entry name" value="MCP_chemotaxis"/>
</dbReference>
<dbReference type="Proteomes" id="UP001595640">
    <property type="component" value="Unassembled WGS sequence"/>
</dbReference>
<evidence type="ECO:0000256" key="3">
    <source>
        <dbReference type="ARBA" id="ARBA00022481"/>
    </source>
</evidence>
<dbReference type="CDD" id="cd18774">
    <property type="entry name" value="PDC2_HK_sensor"/>
    <property type="match status" value="1"/>
</dbReference>
<evidence type="ECO:0000256" key="4">
    <source>
        <dbReference type="ARBA" id="ARBA00022692"/>
    </source>
</evidence>
<evidence type="ECO:0000259" key="12">
    <source>
        <dbReference type="PROSITE" id="PS50885"/>
    </source>
</evidence>
<evidence type="ECO:0000256" key="1">
    <source>
        <dbReference type="ARBA" id="ARBA00004651"/>
    </source>
</evidence>
<evidence type="ECO:0000313" key="13">
    <source>
        <dbReference type="EMBL" id="MFC3293154.1"/>
    </source>
</evidence>
<dbReference type="PROSITE" id="PS50885">
    <property type="entry name" value="HAMP"/>
    <property type="match status" value="1"/>
</dbReference>
<comment type="caution">
    <text evidence="13">The sequence shown here is derived from an EMBL/GenBank/DDBJ whole genome shotgun (WGS) entry which is preliminary data.</text>
</comment>
<evidence type="ECO:0000256" key="9">
    <source>
        <dbReference type="PROSITE-ProRule" id="PRU00284"/>
    </source>
</evidence>
<organism evidence="13 14">
    <name type="scientific">Modicisalibacter luteus</name>
    <dbReference type="NCBI Taxonomy" id="453962"/>
    <lineage>
        <taxon>Bacteria</taxon>
        <taxon>Pseudomonadati</taxon>
        <taxon>Pseudomonadota</taxon>
        <taxon>Gammaproteobacteria</taxon>
        <taxon>Oceanospirillales</taxon>
        <taxon>Halomonadaceae</taxon>
        <taxon>Modicisalibacter</taxon>
    </lineage>
</organism>
<evidence type="ECO:0000256" key="10">
    <source>
        <dbReference type="SAM" id="Phobius"/>
    </source>
</evidence>
<keyword evidence="14" id="KW-1185">Reference proteome</keyword>
<keyword evidence="6 10" id="KW-0472">Membrane</keyword>
<dbReference type="Gene3D" id="1.10.287.950">
    <property type="entry name" value="Methyl-accepting chemotaxis protein"/>
    <property type="match status" value="1"/>
</dbReference>
<keyword evidence="4 10" id="KW-0812">Transmembrane</keyword>
<keyword evidence="3" id="KW-0488">Methylation</keyword>
<evidence type="ECO:0000259" key="11">
    <source>
        <dbReference type="PROSITE" id="PS50111"/>
    </source>
</evidence>
<feature type="domain" description="Methyl-accepting transducer" evidence="11">
    <location>
        <begin position="268"/>
        <end position="497"/>
    </location>
</feature>